<reference evidence="2 3" key="1">
    <citation type="submission" date="2020-06" db="EMBL/GenBank/DDBJ databases">
        <authorList>
            <person name="Qiu C."/>
            <person name="Liu Z."/>
        </authorList>
    </citation>
    <scope>NUCLEOTIDE SEQUENCE [LARGE SCALE GENOMIC DNA]</scope>
    <source>
        <strain evidence="2 3">EM 1</strain>
    </source>
</reference>
<feature type="transmembrane region" description="Helical" evidence="1">
    <location>
        <begin position="43"/>
        <end position="60"/>
    </location>
</feature>
<accession>A0A850QRK9</accession>
<proteinExistence type="predicted"/>
<dbReference type="AlphaFoldDB" id="A0A850QRK9"/>
<feature type="transmembrane region" description="Helical" evidence="1">
    <location>
        <begin position="12"/>
        <end position="37"/>
    </location>
</feature>
<evidence type="ECO:0000313" key="2">
    <source>
        <dbReference type="EMBL" id="NVO79014.1"/>
    </source>
</evidence>
<evidence type="ECO:0008006" key="4">
    <source>
        <dbReference type="Google" id="ProtNLM"/>
    </source>
</evidence>
<protein>
    <recommendedName>
        <fullName evidence="4">TrbC/VIRB2 family protein</fullName>
    </recommendedName>
</protein>
<dbReference type="Proteomes" id="UP000588051">
    <property type="component" value="Unassembled WGS sequence"/>
</dbReference>
<evidence type="ECO:0000313" key="3">
    <source>
        <dbReference type="Proteomes" id="UP000588051"/>
    </source>
</evidence>
<evidence type="ECO:0000256" key="1">
    <source>
        <dbReference type="SAM" id="Phobius"/>
    </source>
</evidence>
<dbReference type="RefSeq" id="WP_176804548.1">
    <property type="nucleotide sequence ID" value="NZ_JABXYJ010000008.1"/>
</dbReference>
<organism evidence="2 3">
    <name type="scientific">Undibacterium oligocarboniphilum</name>
    <dbReference type="NCBI Taxonomy" id="666702"/>
    <lineage>
        <taxon>Bacteria</taxon>
        <taxon>Pseudomonadati</taxon>
        <taxon>Pseudomonadota</taxon>
        <taxon>Betaproteobacteria</taxon>
        <taxon>Burkholderiales</taxon>
        <taxon>Oxalobacteraceae</taxon>
        <taxon>Undibacterium</taxon>
    </lineage>
</organism>
<keyword evidence="1" id="KW-0472">Membrane</keyword>
<name>A0A850QRK9_9BURK</name>
<sequence length="81" mass="8316">MFDGISVVMCQFIAFLIGPWAWVIGVSAIALGGLALAMEEGKMAKLVGTALLGIGFVVAAPKIMDKFIPGSVGSNCASISR</sequence>
<keyword evidence="3" id="KW-1185">Reference proteome</keyword>
<gene>
    <name evidence="2" type="ORF">HV832_14380</name>
</gene>
<dbReference type="EMBL" id="JABXYJ010000008">
    <property type="protein sequence ID" value="NVO79014.1"/>
    <property type="molecule type" value="Genomic_DNA"/>
</dbReference>
<keyword evidence="1" id="KW-1133">Transmembrane helix</keyword>
<comment type="caution">
    <text evidence="2">The sequence shown here is derived from an EMBL/GenBank/DDBJ whole genome shotgun (WGS) entry which is preliminary data.</text>
</comment>
<keyword evidence="1" id="KW-0812">Transmembrane</keyword>